<keyword evidence="3" id="KW-0808">Transferase</keyword>
<gene>
    <name evidence="8" type="ORF">BCR36DRAFT_587762</name>
</gene>
<evidence type="ECO:0000313" key="9">
    <source>
        <dbReference type="Proteomes" id="UP000193719"/>
    </source>
</evidence>
<comment type="caution">
    <text evidence="8">The sequence shown here is derived from an EMBL/GenBank/DDBJ whole genome shotgun (WGS) entry which is preliminary data.</text>
</comment>
<dbReference type="EMBL" id="MCFH01000079">
    <property type="protein sequence ID" value="ORX41737.1"/>
    <property type="molecule type" value="Genomic_DNA"/>
</dbReference>
<dbReference type="Pfam" id="PF08543">
    <property type="entry name" value="Phos_pyr_kin"/>
    <property type="match status" value="1"/>
</dbReference>
<dbReference type="PANTHER" id="PTHR10534:SF2">
    <property type="entry name" value="PYRIDOXAL KINASE"/>
    <property type="match status" value="1"/>
</dbReference>
<keyword evidence="6" id="KW-0067">ATP-binding</keyword>
<dbReference type="PANTHER" id="PTHR10534">
    <property type="entry name" value="PYRIDOXAL KINASE"/>
    <property type="match status" value="1"/>
</dbReference>
<evidence type="ECO:0000256" key="2">
    <source>
        <dbReference type="ARBA" id="ARBA00012104"/>
    </source>
</evidence>
<dbReference type="NCBIfam" id="NF005491">
    <property type="entry name" value="PRK07105.1"/>
    <property type="match status" value="1"/>
</dbReference>
<evidence type="ECO:0000256" key="3">
    <source>
        <dbReference type="ARBA" id="ARBA00022679"/>
    </source>
</evidence>
<dbReference type="AlphaFoldDB" id="A0A1Y1UWZ3"/>
<evidence type="ECO:0000256" key="6">
    <source>
        <dbReference type="ARBA" id="ARBA00022840"/>
    </source>
</evidence>
<proteinExistence type="inferred from homology"/>
<accession>A0A1Y1UWZ3</accession>
<sequence length="282" mass="30644">MATKENLKRVIAINDISCVGRCSLTVALPIISAAGIECSILPTAILSTHTGGFTGYTFKNLSDEMDKIVDHWKSLNLDVSTIYSGYLGSADQVEKVKAIFEAFPNAARVVDPVMADNGKLYAAFDNEFPKHMARLCEGADVILPNITEACLMTGIEYKEGVHTMEYIEKLLKACLALGAKNVCLTGVSLEQGKIGAASINEKQLEVNYYALDLVDGYFHGTGDVFGSSFVSAYTLGKDVQTCAKISCDITVKAIKETVNRPQEVKYGVNFELTLTDLYKALH</sequence>
<dbReference type="Proteomes" id="UP000193719">
    <property type="component" value="Unassembled WGS sequence"/>
</dbReference>
<reference evidence="8 9" key="2">
    <citation type="submission" date="2016-08" db="EMBL/GenBank/DDBJ databases">
        <title>Pervasive Adenine N6-methylation of Active Genes in Fungi.</title>
        <authorList>
            <consortium name="DOE Joint Genome Institute"/>
            <person name="Mondo S.J."/>
            <person name="Dannebaum R.O."/>
            <person name="Kuo R.C."/>
            <person name="Labutti K."/>
            <person name="Haridas S."/>
            <person name="Kuo A."/>
            <person name="Salamov A."/>
            <person name="Ahrendt S.R."/>
            <person name="Lipzen A."/>
            <person name="Sullivan W."/>
            <person name="Andreopoulos W.B."/>
            <person name="Clum A."/>
            <person name="Lindquist E."/>
            <person name="Daum C."/>
            <person name="Ramamoorthy G.K."/>
            <person name="Gryganskyi A."/>
            <person name="Culley D."/>
            <person name="Magnuson J.K."/>
            <person name="James T.Y."/>
            <person name="O'Malley M.A."/>
            <person name="Stajich J.E."/>
            <person name="Spatafora J.W."/>
            <person name="Visel A."/>
            <person name="Grigoriev I.V."/>
        </authorList>
    </citation>
    <scope>NUCLEOTIDE SEQUENCE [LARGE SCALE GENOMIC DNA]</scope>
    <source>
        <strain evidence="9">finn</strain>
    </source>
</reference>
<dbReference type="InterPro" id="IPR013749">
    <property type="entry name" value="PM/HMP-P_kinase-1"/>
</dbReference>
<evidence type="ECO:0000256" key="5">
    <source>
        <dbReference type="ARBA" id="ARBA00022777"/>
    </source>
</evidence>
<dbReference type="SUPFAM" id="SSF53613">
    <property type="entry name" value="Ribokinase-like"/>
    <property type="match status" value="1"/>
</dbReference>
<feature type="domain" description="Pyridoxamine kinase/Phosphomethylpyrimidine kinase" evidence="7">
    <location>
        <begin position="76"/>
        <end position="259"/>
    </location>
</feature>
<comment type="similarity">
    <text evidence="1">Belongs to the pyridoxine kinase family.</text>
</comment>
<evidence type="ECO:0000259" key="7">
    <source>
        <dbReference type="Pfam" id="PF08543"/>
    </source>
</evidence>
<keyword evidence="4" id="KW-0547">Nucleotide-binding</keyword>
<dbReference type="Gene3D" id="3.40.1190.20">
    <property type="match status" value="1"/>
</dbReference>
<evidence type="ECO:0000313" key="8">
    <source>
        <dbReference type="EMBL" id="ORX41737.1"/>
    </source>
</evidence>
<dbReference type="STRING" id="1754191.A0A1Y1UWZ3"/>
<evidence type="ECO:0000256" key="1">
    <source>
        <dbReference type="ARBA" id="ARBA00008805"/>
    </source>
</evidence>
<dbReference type="GO" id="GO:0008478">
    <property type="term" value="F:pyridoxal kinase activity"/>
    <property type="evidence" value="ECO:0007669"/>
    <property type="project" value="UniProtKB-EC"/>
</dbReference>
<dbReference type="CDD" id="cd01173">
    <property type="entry name" value="pyridoxal_pyridoxamine_kinase"/>
    <property type="match status" value="1"/>
</dbReference>
<dbReference type="GO" id="GO:0005524">
    <property type="term" value="F:ATP binding"/>
    <property type="evidence" value="ECO:0007669"/>
    <property type="project" value="UniProtKB-KW"/>
</dbReference>
<protein>
    <recommendedName>
        <fullName evidence="2">pyridoxal kinase</fullName>
        <ecNumber evidence="2">2.7.1.35</ecNumber>
    </recommendedName>
</protein>
<dbReference type="EC" id="2.7.1.35" evidence="2"/>
<reference evidence="8 9" key="1">
    <citation type="submission" date="2016-08" db="EMBL/GenBank/DDBJ databases">
        <title>Genomes of anaerobic fungi encode conserved fungal cellulosomes for biomass hydrolysis.</title>
        <authorList>
            <consortium name="DOE Joint Genome Institute"/>
            <person name="Haitjema C.H."/>
            <person name="Gilmore S.P."/>
            <person name="Henske J.K."/>
            <person name="Solomon K.V."/>
            <person name="De Groot R."/>
            <person name="Kuo A."/>
            <person name="Mondo S.J."/>
            <person name="Salamov A.A."/>
            <person name="Labutti K."/>
            <person name="Zhao Z."/>
            <person name="Chiniquy J."/>
            <person name="Barry K."/>
            <person name="Brewer H.M."/>
            <person name="Purvine S.O."/>
            <person name="Wright A.T."/>
            <person name="Boxma B."/>
            <person name="Van Alen T."/>
            <person name="Hackstein J.H."/>
            <person name="Baker S.E."/>
            <person name="Grigoriev I.V."/>
            <person name="O'Malley M.A."/>
        </authorList>
    </citation>
    <scope>NUCLEOTIDE SEQUENCE [LARGE SCALE GENOMIC DNA]</scope>
    <source>
        <strain evidence="9">finn</strain>
    </source>
</reference>
<dbReference type="OrthoDB" id="2104723at2759"/>
<organism evidence="8 9">
    <name type="scientific">Piromyces finnis</name>
    <dbReference type="NCBI Taxonomy" id="1754191"/>
    <lineage>
        <taxon>Eukaryota</taxon>
        <taxon>Fungi</taxon>
        <taxon>Fungi incertae sedis</taxon>
        <taxon>Chytridiomycota</taxon>
        <taxon>Chytridiomycota incertae sedis</taxon>
        <taxon>Neocallimastigomycetes</taxon>
        <taxon>Neocallimastigales</taxon>
        <taxon>Neocallimastigaceae</taxon>
        <taxon>Piromyces</taxon>
    </lineage>
</organism>
<dbReference type="GO" id="GO:0009443">
    <property type="term" value="P:pyridoxal 5'-phosphate salvage"/>
    <property type="evidence" value="ECO:0007669"/>
    <property type="project" value="InterPro"/>
</dbReference>
<dbReference type="GO" id="GO:0005829">
    <property type="term" value="C:cytosol"/>
    <property type="evidence" value="ECO:0007669"/>
    <property type="project" value="TreeGrafter"/>
</dbReference>
<dbReference type="InterPro" id="IPR004625">
    <property type="entry name" value="PyrdxlKinase"/>
</dbReference>
<dbReference type="InterPro" id="IPR029056">
    <property type="entry name" value="Ribokinase-like"/>
</dbReference>
<evidence type="ECO:0000256" key="4">
    <source>
        <dbReference type="ARBA" id="ARBA00022741"/>
    </source>
</evidence>
<name>A0A1Y1UWZ3_9FUNG</name>
<keyword evidence="9" id="KW-1185">Reference proteome</keyword>
<keyword evidence="5 8" id="KW-0418">Kinase</keyword>